<dbReference type="Gene3D" id="3.40.630.30">
    <property type="match status" value="1"/>
</dbReference>
<dbReference type="RefSeq" id="WP_092268929.1">
    <property type="nucleotide sequence ID" value="NZ_CP183838.1"/>
</dbReference>
<sequence length="183" mass="21152">MYKHVDSTETLALFHQIKETVWSSMGFEMEYAKQGSDLYLLLAEDGEAGGTFEFTPYSKSNSFIHSLFDEILTNDMRAMEVDSLAVLPRYRGQLGRKGICLMIDYAEKHGYTHAVGIADPSFFRSMNQKYKIQATQIKENILYKGAEAIPTLFHLKEVYTDKENPQYSWYSPVFTQRKVEVMR</sequence>
<dbReference type="Pfam" id="PF00583">
    <property type="entry name" value="Acetyltransf_1"/>
    <property type="match status" value="1"/>
</dbReference>
<dbReference type="InterPro" id="IPR000182">
    <property type="entry name" value="GNAT_dom"/>
</dbReference>
<proteinExistence type="predicted"/>
<evidence type="ECO:0000313" key="2">
    <source>
        <dbReference type="EMBL" id="SFJ96701.1"/>
    </source>
</evidence>
<keyword evidence="3" id="KW-1185">Reference proteome</keyword>
<dbReference type="CDD" id="cd04301">
    <property type="entry name" value="NAT_SF"/>
    <property type="match status" value="1"/>
</dbReference>
<evidence type="ECO:0000259" key="1">
    <source>
        <dbReference type="PROSITE" id="PS51186"/>
    </source>
</evidence>
<reference evidence="3" key="1">
    <citation type="submission" date="2016-10" db="EMBL/GenBank/DDBJ databases">
        <authorList>
            <person name="Varghese N."/>
            <person name="Submissions S."/>
        </authorList>
    </citation>
    <scope>NUCLEOTIDE SEQUENCE [LARGE SCALE GENOMIC DNA]</scope>
    <source>
        <strain evidence="3">OK042</strain>
    </source>
</reference>
<gene>
    <name evidence="2" type="ORF">SAMN05518846_10799</name>
</gene>
<dbReference type="InterPro" id="IPR016181">
    <property type="entry name" value="Acyl_CoA_acyltransferase"/>
</dbReference>
<organism evidence="2 3">
    <name type="scientific">Brevibacillus centrosporus</name>
    <dbReference type="NCBI Taxonomy" id="54910"/>
    <lineage>
        <taxon>Bacteria</taxon>
        <taxon>Bacillati</taxon>
        <taxon>Bacillota</taxon>
        <taxon>Bacilli</taxon>
        <taxon>Bacillales</taxon>
        <taxon>Paenibacillaceae</taxon>
        <taxon>Brevibacillus</taxon>
    </lineage>
</organism>
<accession>A0A1I3VRA7</accession>
<name>A0A1I3VRA7_9BACL</name>
<feature type="domain" description="N-acetyltransferase" evidence="1">
    <location>
        <begin position="1"/>
        <end position="165"/>
    </location>
</feature>
<evidence type="ECO:0000313" key="3">
    <source>
        <dbReference type="Proteomes" id="UP000198915"/>
    </source>
</evidence>
<dbReference type="AlphaFoldDB" id="A0A1I3VRA7"/>
<dbReference type="PROSITE" id="PS51186">
    <property type="entry name" value="GNAT"/>
    <property type="match status" value="1"/>
</dbReference>
<protein>
    <recommendedName>
        <fullName evidence="1">N-acetyltransferase domain-containing protein</fullName>
    </recommendedName>
</protein>
<dbReference type="Proteomes" id="UP000198915">
    <property type="component" value="Unassembled WGS sequence"/>
</dbReference>
<dbReference type="GO" id="GO:0016747">
    <property type="term" value="F:acyltransferase activity, transferring groups other than amino-acyl groups"/>
    <property type="evidence" value="ECO:0007669"/>
    <property type="project" value="InterPro"/>
</dbReference>
<dbReference type="EMBL" id="FORT01000007">
    <property type="protein sequence ID" value="SFJ96701.1"/>
    <property type="molecule type" value="Genomic_DNA"/>
</dbReference>
<dbReference type="SUPFAM" id="SSF55729">
    <property type="entry name" value="Acyl-CoA N-acyltransferases (Nat)"/>
    <property type="match status" value="1"/>
</dbReference>